<sequence length="459" mass="49436">MALVAPQPPLRLHVDAPKQSQIRPPRWGFRPLASRPSASALRRRSPRLGREAEAAAPAQEAAGDVATGWVQLTKQVMLVAMPNIGSNLLLLANEQINVIWLGKTSSAASLAAVGLGNMMQNCLGLSIGWGILAALDSFVSQAYGAGNQEVACAHFQRGRFIATLQLVWIIPTLLSSERLLLSLGQGAEVSMLASHYNRATAPALFCLFQYQALAKFLQNQCITTPPLIINIFTSLLHVVWCTIFVAKMGLGNTGAGYANAMTWTTQWFLISLYVMKIAPKLGMTRRDVFFPGKGTFQEWGKYLKVALPCVLQMSSEWWFWEINALLVGFLGTVPLAAHVAANQFIGLSFMPAMGISSAAAALIGKMLGANRPTDARRYVKACIFCNLLVWLTIALGVLCGNHAVASMYVRPGEVSILMQSLLVIFAFAGLPDTTQHIMSGALRGMGKMAAGSVPLPHGG</sequence>
<dbReference type="GO" id="GO:0016020">
    <property type="term" value="C:membrane"/>
    <property type="evidence" value="ECO:0007669"/>
    <property type="project" value="InterPro"/>
</dbReference>
<evidence type="ECO:0000313" key="4">
    <source>
        <dbReference type="Proteomes" id="UP000604046"/>
    </source>
</evidence>
<protein>
    <submittedName>
        <fullName evidence="3">Slc47a1 protein</fullName>
    </submittedName>
</protein>
<dbReference type="Proteomes" id="UP000604046">
    <property type="component" value="Unassembled WGS sequence"/>
</dbReference>
<reference evidence="3" key="1">
    <citation type="submission" date="2021-02" db="EMBL/GenBank/DDBJ databases">
        <authorList>
            <person name="Dougan E. K."/>
            <person name="Rhodes N."/>
            <person name="Thang M."/>
            <person name="Chan C."/>
        </authorList>
    </citation>
    <scope>NUCLEOTIDE SEQUENCE</scope>
</reference>
<proteinExistence type="inferred from homology"/>
<dbReference type="GO" id="GO:0042910">
    <property type="term" value="F:xenobiotic transmembrane transporter activity"/>
    <property type="evidence" value="ECO:0007669"/>
    <property type="project" value="InterPro"/>
</dbReference>
<evidence type="ECO:0000256" key="1">
    <source>
        <dbReference type="ARBA" id="ARBA00010199"/>
    </source>
</evidence>
<accession>A0A812MH69</accession>
<feature type="transmembrane region" description="Helical" evidence="2">
    <location>
        <begin position="343"/>
        <end position="363"/>
    </location>
</feature>
<dbReference type="OrthoDB" id="422231at2759"/>
<feature type="transmembrane region" description="Helical" evidence="2">
    <location>
        <begin position="227"/>
        <end position="250"/>
    </location>
</feature>
<organism evidence="3 4">
    <name type="scientific">Symbiodinium natans</name>
    <dbReference type="NCBI Taxonomy" id="878477"/>
    <lineage>
        <taxon>Eukaryota</taxon>
        <taxon>Sar</taxon>
        <taxon>Alveolata</taxon>
        <taxon>Dinophyceae</taxon>
        <taxon>Suessiales</taxon>
        <taxon>Symbiodiniaceae</taxon>
        <taxon>Symbiodinium</taxon>
    </lineage>
</organism>
<dbReference type="Pfam" id="PF01554">
    <property type="entry name" value="MatE"/>
    <property type="match status" value="2"/>
</dbReference>
<dbReference type="EMBL" id="CAJNDS010001513">
    <property type="protein sequence ID" value="CAE7263011.1"/>
    <property type="molecule type" value="Genomic_DNA"/>
</dbReference>
<name>A0A812MH69_9DINO</name>
<dbReference type="InterPro" id="IPR002528">
    <property type="entry name" value="MATE_fam"/>
</dbReference>
<keyword evidence="2" id="KW-0472">Membrane</keyword>
<keyword evidence="2" id="KW-1133">Transmembrane helix</keyword>
<feature type="transmembrane region" description="Helical" evidence="2">
    <location>
        <begin position="317"/>
        <end position="337"/>
    </location>
</feature>
<feature type="transmembrane region" description="Helical" evidence="2">
    <location>
        <begin position="416"/>
        <end position="438"/>
    </location>
</feature>
<comment type="similarity">
    <text evidence="1">Belongs to the multi antimicrobial extrusion (MATE) (TC 2.A.66.1) family.</text>
</comment>
<keyword evidence="4" id="KW-1185">Reference proteome</keyword>
<evidence type="ECO:0000313" key="3">
    <source>
        <dbReference type="EMBL" id="CAE7263011.1"/>
    </source>
</evidence>
<dbReference type="AlphaFoldDB" id="A0A812MH69"/>
<feature type="transmembrane region" description="Helical" evidence="2">
    <location>
        <begin position="383"/>
        <end position="404"/>
    </location>
</feature>
<evidence type="ECO:0000256" key="2">
    <source>
        <dbReference type="SAM" id="Phobius"/>
    </source>
</evidence>
<gene>
    <name evidence="3" type="primary">slc47a1</name>
    <name evidence="3" type="ORF">SNAT2548_LOCUS13810</name>
</gene>
<dbReference type="PANTHER" id="PTHR11206">
    <property type="entry name" value="MULTIDRUG RESISTANCE PROTEIN"/>
    <property type="match status" value="1"/>
</dbReference>
<keyword evidence="2" id="KW-0812">Transmembrane</keyword>
<dbReference type="NCBIfam" id="TIGR00797">
    <property type="entry name" value="matE"/>
    <property type="match status" value="1"/>
</dbReference>
<comment type="caution">
    <text evidence="3">The sequence shown here is derived from an EMBL/GenBank/DDBJ whole genome shotgun (WGS) entry which is preliminary data.</text>
</comment>
<dbReference type="GO" id="GO:0015297">
    <property type="term" value="F:antiporter activity"/>
    <property type="evidence" value="ECO:0007669"/>
    <property type="project" value="InterPro"/>
</dbReference>